<dbReference type="Gene3D" id="3.40.50.2000">
    <property type="entry name" value="Glycogen Phosphorylase B"/>
    <property type="match status" value="1"/>
</dbReference>
<dbReference type="GO" id="GO:0016740">
    <property type="term" value="F:transferase activity"/>
    <property type="evidence" value="ECO:0007669"/>
    <property type="project" value="UniProtKB-KW"/>
</dbReference>
<dbReference type="AlphaFoldDB" id="A0A3B0TSP6"/>
<feature type="transmembrane region" description="Helical" evidence="1">
    <location>
        <begin position="60"/>
        <end position="79"/>
    </location>
</feature>
<accession>A0A3B0TSP6</accession>
<reference evidence="2" key="1">
    <citation type="submission" date="2018-06" db="EMBL/GenBank/DDBJ databases">
        <authorList>
            <person name="Zhirakovskaya E."/>
        </authorList>
    </citation>
    <scope>NUCLEOTIDE SEQUENCE</scope>
</reference>
<dbReference type="EMBL" id="UOER01000052">
    <property type="protein sequence ID" value="VAW19730.1"/>
    <property type="molecule type" value="Genomic_DNA"/>
</dbReference>
<evidence type="ECO:0000313" key="2">
    <source>
        <dbReference type="EMBL" id="VAW19730.1"/>
    </source>
</evidence>
<name>A0A3B0TSP6_9ZZZZ</name>
<organism evidence="2">
    <name type="scientific">hydrothermal vent metagenome</name>
    <dbReference type="NCBI Taxonomy" id="652676"/>
    <lineage>
        <taxon>unclassified sequences</taxon>
        <taxon>metagenomes</taxon>
        <taxon>ecological metagenomes</taxon>
    </lineage>
</organism>
<sequence length="108" mass="12621">MRIGMILDKTFPPDPRVENEAISLIENGHEVFLFCLKYSEIQPNEVLKEIQVKRYKSNKLTYKLSALVYTIPLYTLIMAKKIYHFLITNKIEVIHVHDIQIAEAVFKA</sequence>
<feature type="non-terminal residue" evidence="2">
    <location>
        <position position="108"/>
    </location>
</feature>
<keyword evidence="2" id="KW-0808">Transferase</keyword>
<keyword evidence="1" id="KW-0472">Membrane</keyword>
<protein>
    <submittedName>
        <fullName evidence="2">Glycosyltransferase</fullName>
    </submittedName>
</protein>
<evidence type="ECO:0000256" key="1">
    <source>
        <dbReference type="SAM" id="Phobius"/>
    </source>
</evidence>
<proteinExistence type="predicted"/>
<keyword evidence="1" id="KW-0812">Transmembrane</keyword>
<dbReference type="SUPFAM" id="SSF53756">
    <property type="entry name" value="UDP-Glycosyltransferase/glycogen phosphorylase"/>
    <property type="match status" value="1"/>
</dbReference>
<keyword evidence="1" id="KW-1133">Transmembrane helix</keyword>
<gene>
    <name evidence="2" type="ORF">MNBD_BACTEROID04-1039</name>
</gene>